<dbReference type="CDD" id="cd01658">
    <property type="entry name" value="Ribosomal_L30"/>
    <property type="match status" value="1"/>
</dbReference>
<dbReference type="EMBL" id="KN819343">
    <property type="protein sequence ID" value="KIJ14391.1"/>
    <property type="molecule type" value="Genomic_DNA"/>
</dbReference>
<gene>
    <name evidence="7" type="ORF">PAXINDRAFT_116069</name>
</gene>
<accession>A0A0C9U5A8</accession>
<evidence type="ECO:0000256" key="1">
    <source>
        <dbReference type="ARBA" id="ARBA00007594"/>
    </source>
</evidence>
<sequence length="133" mass="15007">MSSFSICLRPLLPRNILQKTHSRSFATASPPPASEPNTHFRITLRRSAIALGERKKETLTALGLHRRMQTVYHAHTSEAAGKILKVKELVEVENVPASAVRSQSEQRWERRASRGYSIAGSRMRGLQWERTSS</sequence>
<dbReference type="GO" id="GO:0015934">
    <property type="term" value="C:large ribosomal subunit"/>
    <property type="evidence" value="ECO:0007669"/>
    <property type="project" value="InterPro"/>
</dbReference>
<dbReference type="Proteomes" id="UP000053647">
    <property type="component" value="Unassembled WGS sequence"/>
</dbReference>
<dbReference type="AlphaFoldDB" id="A0A0C9U5A8"/>
<feature type="domain" description="Large ribosomal subunit protein uL30-like ferredoxin-like fold" evidence="6">
    <location>
        <begin position="40"/>
        <end position="90"/>
    </location>
</feature>
<dbReference type="HOGENOM" id="CLU_131047_0_0_1"/>
<dbReference type="GO" id="GO:0005739">
    <property type="term" value="C:mitochondrion"/>
    <property type="evidence" value="ECO:0007669"/>
    <property type="project" value="TreeGrafter"/>
</dbReference>
<proteinExistence type="inferred from homology"/>
<evidence type="ECO:0000313" key="7">
    <source>
        <dbReference type="EMBL" id="KIJ14391.1"/>
    </source>
</evidence>
<feature type="region of interest" description="Disordered" evidence="5">
    <location>
        <begin position="21"/>
        <end position="41"/>
    </location>
</feature>
<dbReference type="SUPFAM" id="SSF55129">
    <property type="entry name" value="Ribosomal protein L30p/L7e"/>
    <property type="match status" value="1"/>
</dbReference>
<evidence type="ECO:0000256" key="3">
    <source>
        <dbReference type="ARBA" id="ARBA00023274"/>
    </source>
</evidence>
<protein>
    <recommendedName>
        <fullName evidence="4">Large ribosomal subunit protein uL30m</fullName>
    </recommendedName>
</protein>
<dbReference type="NCBIfam" id="TIGR01308">
    <property type="entry name" value="rpmD_bact"/>
    <property type="match status" value="1"/>
</dbReference>
<dbReference type="GO" id="GO:0003735">
    <property type="term" value="F:structural constituent of ribosome"/>
    <property type="evidence" value="ECO:0007669"/>
    <property type="project" value="InterPro"/>
</dbReference>
<dbReference type="Gene3D" id="3.30.1390.20">
    <property type="entry name" value="Ribosomal protein L30, ferredoxin-like fold domain"/>
    <property type="match status" value="1"/>
</dbReference>
<evidence type="ECO:0000256" key="2">
    <source>
        <dbReference type="ARBA" id="ARBA00022980"/>
    </source>
</evidence>
<reference evidence="7 8" key="1">
    <citation type="submission" date="2014-06" db="EMBL/GenBank/DDBJ databases">
        <authorList>
            <consortium name="DOE Joint Genome Institute"/>
            <person name="Kuo A."/>
            <person name="Kohler A."/>
            <person name="Nagy L.G."/>
            <person name="Floudas D."/>
            <person name="Copeland A."/>
            <person name="Barry K.W."/>
            <person name="Cichocki N."/>
            <person name="Veneault-Fourrey C."/>
            <person name="LaButti K."/>
            <person name="Lindquist E.A."/>
            <person name="Lipzen A."/>
            <person name="Lundell T."/>
            <person name="Morin E."/>
            <person name="Murat C."/>
            <person name="Sun H."/>
            <person name="Tunlid A."/>
            <person name="Henrissat B."/>
            <person name="Grigoriev I.V."/>
            <person name="Hibbett D.S."/>
            <person name="Martin F."/>
            <person name="Nordberg H.P."/>
            <person name="Cantor M.N."/>
            <person name="Hua S.X."/>
        </authorList>
    </citation>
    <scope>NUCLEOTIDE SEQUENCE [LARGE SCALE GENOMIC DNA]</scope>
    <source>
        <strain evidence="7 8">ATCC 200175</strain>
    </source>
</reference>
<reference evidence="8" key="2">
    <citation type="submission" date="2015-01" db="EMBL/GenBank/DDBJ databases">
        <title>Evolutionary Origins and Diversification of the Mycorrhizal Mutualists.</title>
        <authorList>
            <consortium name="DOE Joint Genome Institute"/>
            <consortium name="Mycorrhizal Genomics Consortium"/>
            <person name="Kohler A."/>
            <person name="Kuo A."/>
            <person name="Nagy L.G."/>
            <person name="Floudas D."/>
            <person name="Copeland A."/>
            <person name="Barry K.W."/>
            <person name="Cichocki N."/>
            <person name="Veneault-Fourrey C."/>
            <person name="LaButti K."/>
            <person name="Lindquist E.A."/>
            <person name="Lipzen A."/>
            <person name="Lundell T."/>
            <person name="Morin E."/>
            <person name="Murat C."/>
            <person name="Riley R."/>
            <person name="Ohm R."/>
            <person name="Sun H."/>
            <person name="Tunlid A."/>
            <person name="Henrissat B."/>
            <person name="Grigoriev I.V."/>
            <person name="Hibbett D.S."/>
            <person name="Martin F."/>
        </authorList>
    </citation>
    <scope>NUCLEOTIDE SEQUENCE [LARGE SCALE GENOMIC DNA]</scope>
    <source>
        <strain evidence="8">ATCC 200175</strain>
    </source>
</reference>
<evidence type="ECO:0000256" key="4">
    <source>
        <dbReference type="ARBA" id="ARBA00035281"/>
    </source>
</evidence>
<dbReference type="OrthoDB" id="24745at2759"/>
<dbReference type="InterPro" id="IPR005996">
    <property type="entry name" value="Ribosomal_uL30_bac-type"/>
</dbReference>
<comment type="similarity">
    <text evidence="1">Belongs to the universal ribosomal protein uL30 family.</text>
</comment>
<evidence type="ECO:0000313" key="8">
    <source>
        <dbReference type="Proteomes" id="UP000053647"/>
    </source>
</evidence>
<evidence type="ECO:0000259" key="6">
    <source>
        <dbReference type="Pfam" id="PF00327"/>
    </source>
</evidence>
<keyword evidence="2" id="KW-0689">Ribosomal protein</keyword>
<dbReference type="InterPro" id="IPR036919">
    <property type="entry name" value="Ribo_uL30_ferredoxin-like_sf"/>
</dbReference>
<keyword evidence="8" id="KW-1185">Reference proteome</keyword>
<dbReference type="PANTHER" id="PTHR15892:SF2">
    <property type="entry name" value="LARGE RIBOSOMAL SUBUNIT PROTEIN UL30M"/>
    <property type="match status" value="1"/>
</dbReference>
<evidence type="ECO:0000256" key="5">
    <source>
        <dbReference type="SAM" id="MobiDB-lite"/>
    </source>
</evidence>
<dbReference type="GO" id="GO:0006412">
    <property type="term" value="P:translation"/>
    <property type="evidence" value="ECO:0007669"/>
    <property type="project" value="InterPro"/>
</dbReference>
<name>A0A0C9U5A8_PAXIN</name>
<keyword evidence="3" id="KW-0687">Ribonucleoprotein</keyword>
<dbReference type="PANTHER" id="PTHR15892">
    <property type="entry name" value="MITOCHONDRIAL RIBOSOMAL PROTEIN L30"/>
    <property type="match status" value="1"/>
</dbReference>
<dbReference type="Pfam" id="PF00327">
    <property type="entry name" value="Ribosomal_L30"/>
    <property type="match status" value="1"/>
</dbReference>
<organism evidence="7 8">
    <name type="scientific">Paxillus involutus ATCC 200175</name>
    <dbReference type="NCBI Taxonomy" id="664439"/>
    <lineage>
        <taxon>Eukaryota</taxon>
        <taxon>Fungi</taxon>
        <taxon>Dikarya</taxon>
        <taxon>Basidiomycota</taxon>
        <taxon>Agaricomycotina</taxon>
        <taxon>Agaricomycetes</taxon>
        <taxon>Agaricomycetidae</taxon>
        <taxon>Boletales</taxon>
        <taxon>Paxilineae</taxon>
        <taxon>Paxillaceae</taxon>
        <taxon>Paxillus</taxon>
    </lineage>
</organism>
<dbReference type="InterPro" id="IPR016082">
    <property type="entry name" value="Ribosomal_uL30_ferredoxin-like"/>
</dbReference>